<dbReference type="CDD" id="cd00051">
    <property type="entry name" value="EFh"/>
    <property type="match status" value="1"/>
</dbReference>
<feature type="compositionally biased region" description="Basic and acidic residues" evidence="1">
    <location>
        <begin position="72"/>
        <end position="84"/>
    </location>
</feature>
<keyword evidence="5" id="KW-1185">Reference proteome</keyword>
<dbReference type="GO" id="GO:0005509">
    <property type="term" value="F:calcium ion binding"/>
    <property type="evidence" value="ECO:0007669"/>
    <property type="project" value="InterPro"/>
</dbReference>
<proteinExistence type="predicted"/>
<dbReference type="AlphaFoldDB" id="A0A1H3XU62"/>
<dbReference type="GeneID" id="34233361"/>
<feature type="domain" description="EF-hand" evidence="3">
    <location>
        <begin position="70"/>
        <end position="86"/>
    </location>
</feature>
<dbReference type="RefSeq" id="WP_092697309.1">
    <property type="nucleotide sequence ID" value="NZ_CAXIQL010000017.1"/>
</dbReference>
<evidence type="ECO:0000256" key="1">
    <source>
        <dbReference type="SAM" id="MobiDB-lite"/>
    </source>
</evidence>
<dbReference type="STRING" id="592050.SAMN05421875_104100"/>
<feature type="signal peptide" evidence="2">
    <location>
        <begin position="1"/>
        <end position="32"/>
    </location>
</feature>
<protein>
    <submittedName>
        <fullName evidence="4">EF hand</fullName>
    </submittedName>
</protein>
<feature type="compositionally biased region" description="Basic and acidic residues" evidence="1">
    <location>
        <begin position="98"/>
        <end position="119"/>
    </location>
</feature>
<feature type="region of interest" description="Disordered" evidence="1">
    <location>
        <begin position="30"/>
        <end position="119"/>
    </location>
</feature>
<dbReference type="Gene3D" id="1.10.238.10">
    <property type="entry name" value="EF-hand"/>
    <property type="match status" value="1"/>
</dbReference>
<name>A0A1H3XU62_9BURK</name>
<dbReference type="InterPro" id="IPR011992">
    <property type="entry name" value="EF-hand-dom_pair"/>
</dbReference>
<gene>
    <name evidence="4" type="ORF">SAMN05421875_104100</name>
</gene>
<feature type="domain" description="EF-hand" evidence="3">
    <location>
        <begin position="97"/>
        <end position="113"/>
    </location>
</feature>
<evidence type="ECO:0000313" key="4">
    <source>
        <dbReference type="EMBL" id="SEA02082.1"/>
    </source>
</evidence>
<dbReference type="Proteomes" id="UP000199002">
    <property type="component" value="Unassembled WGS sequence"/>
</dbReference>
<accession>A0A1H3XU62</accession>
<dbReference type="EMBL" id="FNQJ01000004">
    <property type="protein sequence ID" value="SEA02082.1"/>
    <property type="molecule type" value="Genomic_DNA"/>
</dbReference>
<dbReference type="InterPro" id="IPR018247">
    <property type="entry name" value="EF_Hand_1_Ca_BS"/>
</dbReference>
<evidence type="ECO:0000313" key="5">
    <source>
        <dbReference type="Proteomes" id="UP000199002"/>
    </source>
</evidence>
<feature type="compositionally biased region" description="Low complexity" evidence="1">
    <location>
        <begin position="30"/>
        <end position="40"/>
    </location>
</feature>
<reference evidence="5" key="1">
    <citation type="submission" date="2016-10" db="EMBL/GenBank/DDBJ databases">
        <authorList>
            <person name="Varghese N."/>
            <person name="Submissions S."/>
        </authorList>
    </citation>
    <scope>NUCLEOTIDE SEQUENCE [LARGE SCALE GENOMIC DNA]</scope>
    <source>
        <strain evidence="5">DSM 25157</strain>
    </source>
</reference>
<dbReference type="Pfam" id="PF13202">
    <property type="entry name" value="EF-hand_5"/>
    <property type="match status" value="2"/>
</dbReference>
<sequence>MKAIQRRTSAFDARSVLLFAALSLGGTAALQAQTAPATAPKTQGVPSLGPATSSPKPAGPAGMSPSATAAFDRADTNADGKLSPEEAAALPAIGNRFEQLDTDRDGSLSRAEFDKGAKP</sequence>
<dbReference type="InterPro" id="IPR002048">
    <property type="entry name" value="EF_hand_dom"/>
</dbReference>
<feature type="chain" id="PRO_5011536015" evidence="2">
    <location>
        <begin position="33"/>
        <end position="119"/>
    </location>
</feature>
<evidence type="ECO:0000256" key="2">
    <source>
        <dbReference type="SAM" id="SignalP"/>
    </source>
</evidence>
<keyword evidence="2" id="KW-0732">Signal</keyword>
<dbReference type="SUPFAM" id="SSF47473">
    <property type="entry name" value="EF-hand"/>
    <property type="match status" value="1"/>
</dbReference>
<evidence type="ECO:0000259" key="3">
    <source>
        <dbReference type="Pfam" id="PF13202"/>
    </source>
</evidence>
<dbReference type="PROSITE" id="PS00018">
    <property type="entry name" value="EF_HAND_1"/>
    <property type="match status" value="1"/>
</dbReference>
<organism evidence="4 5">
    <name type="scientific">Acidovorax soli</name>
    <dbReference type="NCBI Taxonomy" id="592050"/>
    <lineage>
        <taxon>Bacteria</taxon>
        <taxon>Pseudomonadati</taxon>
        <taxon>Pseudomonadota</taxon>
        <taxon>Betaproteobacteria</taxon>
        <taxon>Burkholderiales</taxon>
        <taxon>Comamonadaceae</taxon>
        <taxon>Acidovorax</taxon>
    </lineage>
</organism>